<dbReference type="OrthoDB" id="8919at2157"/>
<feature type="domain" description="CBS" evidence="4">
    <location>
        <begin position="199"/>
        <end position="252"/>
    </location>
</feature>
<keyword evidence="1 3" id="KW-0129">CBS domain</keyword>
<evidence type="ECO:0000313" key="6">
    <source>
        <dbReference type="Proteomes" id="UP000570823"/>
    </source>
</evidence>
<dbReference type="PANTHER" id="PTHR43080">
    <property type="entry name" value="CBS DOMAIN-CONTAINING PROTEIN CBSX3, MITOCHONDRIAL"/>
    <property type="match status" value="1"/>
</dbReference>
<dbReference type="InterPro" id="IPR000644">
    <property type="entry name" value="CBS_dom"/>
</dbReference>
<dbReference type="PROSITE" id="PS51371">
    <property type="entry name" value="CBS"/>
    <property type="match status" value="2"/>
</dbReference>
<keyword evidence="2" id="KW-0028">Amino-acid biosynthesis</keyword>
<dbReference type="InterPro" id="IPR051257">
    <property type="entry name" value="Diverse_CBS-Domain"/>
</dbReference>
<dbReference type="InterPro" id="IPR046342">
    <property type="entry name" value="CBS_dom_sf"/>
</dbReference>
<dbReference type="AlphaFoldDB" id="A0A7K4HMK9"/>
<evidence type="ECO:0000256" key="2">
    <source>
        <dbReference type="ARBA" id="ARBA00023167"/>
    </source>
</evidence>
<sequence>MKRAEDVMVRIPVLTTDEHMTRARQVLRDDIFREIAVTDPKGRYVGYIDITDALRVTDTKSDILIKGFVRAGSTVPPGASLIAVSQAIMEKNTDIAVVVDDENHVLGGVLLSEIFPILCTREDLRGMVRDCMENRPPVCNAEDNLGKIYSKMIETGISAFAVIKEKSLIGMLSRRDILNNGRVRKSLESGGKVPVESVMTTPVITIEKDESISAAAELMVSHDLSQLPVVDGDLLVGMIDRHGVLNGLHTKE</sequence>
<organism evidence="5 6">
    <name type="scientific">Methanofollis tationis</name>
    <dbReference type="NCBI Taxonomy" id="81417"/>
    <lineage>
        <taxon>Archaea</taxon>
        <taxon>Methanobacteriati</taxon>
        <taxon>Methanobacteriota</taxon>
        <taxon>Stenosarchaea group</taxon>
        <taxon>Methanomicrobia</taxon>
        <taxon>Methanomicrobiales</taxon>
        <taxon>Methanomicrobiaceae</taxon>
        <taxon>Methanofollis</taxon>
    </lineage>
</organism>
<gene>
    <name evidence="5" type="ORF">HWN36_03955</name>
</gene>
<dbReference type="EMBL" id="JABXWR010000001">
    <property type="protein sequence ID" value="NVO66484.1"/>
    <property type="molecule type" value="Genomic_DNA"/>
</dbReference>
<dbReference type="RefSeq" id="WP_176788175.1">
    <property type="nucleotide sequence ID" value="NZ_JABXWR010000001.1"/>
</dbReference>
<accession>A0A7K4HMK9</accession>
<dbReference type="SUPFAM" id="SSF54631">
    <property type="entry name" value="CBS-domain pair"/>
    <property type="match status" value="2"/>
</dbReference>
<dbReference type="PANTHER" id="PTHR43080:SF2">
    <property type="entry name" value="CBS DOMAIN-CONTAINING PROTEIN"/>
    <property type="match status" value="1"/>
</dbReference>
<feature type="domain" description="CBS" evidence="4">
    <location>
        <begin position="132"/>
        <end position="189"/>
    </location>
</feature>
<keyword evidence="2" id="KW-0486">Methionine biosynthesis</keyword>
<dbReference type="Pfam" id="PF00571">
    <property type="entry name" value="CBS"/>
    <property type="match status" value="3"/>
</dbReference>
<dbReference type="SMART" id="SM00116">
    <property type="entry name" value="CBS"/>
    <property type="match status" value="3"/>
</dbReference>
<evidence type="ECO:0000256" key="1">
    <source>
        <dbReference type="ARBA" id="ARBA00023122"/>
    </source>
</evidence>
<comment type="caution">
    <text evidence="5">The sequence shown here is derived from an EMBL/GenBank/DDBJ whole genome shotgun (WGS) entry which is preliminary data.</text>
</comment>
<dbReference type="GO" id="GO:0009086">
    <property type="term" value="P:methionine biosynthetic process"/>
    <property type="evidence" value="ECO:0007669"/>
    <property type="project" value="UniProtKB-KW"/>
</dbReference>
<dbReference type="CDD" id="cd02205">
    <property type="entry name" value="CBS_pair_SF"/>
    <property type="match status" value="1"/>
</dbReference>
<keyword evidence="6" id="KW-1185">Reference proteome</keyword>
<evidence type="ECO:0000313" key="5">
    <source>
        <dbReference type="EMBL" id="NVO66484.1"/>
    </source>
</evidence>
<name>A0A7K4HMK9_9EURY</name>
<proteinExistence type="predicted"/>
<protein>
    <submittedName>
        <fullName evidence="5">CBS domain-containing protein</fullName>
    </submittedName>
</protein>
<dbReference type="Gene3D" id="3.10.580.10">
    <property type="entry name" value="CBS-domain"/>
    <property type="match status" value="2"/>
</dbReference>
<dbReference type="Proteomes" id="UP000570823">
    <property type="component" value="Unassembled WGS sequence"/>
</dbReference>
<evidence type="ECO:0000256" key="3">
    <source>
        <dbReference type="PROSITE-ProRule" id="PRU00703"/>
    </source>
</evidence>
<reference evidence="5 6" key="1">
    <citation type="submission" date="2020-06" db="EMBL/GenBank/DDBJ databases">
        <title>Methanofollis fontis sp. nov., a methanogen isolated from marine sediments near a cold seep at Four-Way Closure Ridge offshore southwestern Taiwan.</title>
        <authorList>
            <person name="Chen S.-C."/>
            <person name="Teng N.-H."/>
            <person name="Lin Y.-S."/>
            <person name="Lai M.-C."/>
            <person name="Chen H.-H."/>
            <person name="Wang C.-C."/>
        </authorList>
    </citation>
    <scope>NUCLEOTIDE SEQUENCE [LARGE SCALE GENOMIC DNA]</scope>
    <source>
        <strain evidence="5 6">DSM 2702</strain>
    </source>
</reference>
<evidence type="ECO:0000259" key="4">
    <source>
        <dbReference type="PROSITE" id="PS51371"/>
    </source>
</evidence>